<organism evidence="1 2">
    <name type="scientific">Zarea fungicola</name>
    <dbReference type="NCBI Taxonomy" id="93591"/>
    <lineage>
        <taxon>Eukaryota</taxon>
        <taxon>Fungi</taxon>
        <taxon>Dikarya</taxon>
        <taxon>Ascomycota</taxon>
        <taxon>Pezizomycotina</taxon>
        <taxon>Sordariomycetes</taxon>
        <taxon>Hypocreomycetidae</taxon>
        <taxon>Hypocreales</taxon>
        <taxon>Cordycipitaceae</taxon>
        <taxon>Zarea</taxon>
    </lineage>
</organism>
<gene>
    <name evidence="1" type="ORF">NQ176_g1328</name>
</gene>
<keyword evidence="2" id="KW-1185">Reference proteome</keyword>
<dbReference type="EMBL" id="JANJQO010000071">
    <property type="protein sequence ID" value="KAJ2982535.1"/>
    <property type="molecule type" value="Genomic_DNA"/>
</dbReference>
<protein>
    <submittedName>
        <fullName evidence="1">Uncharacterized protein</fullName>
    </submittedName>
</protein>
<comment type="caution">
    <text evidence="1">The sequence shown here is derived from an EMBL/GenBank/DDBJ whole genome shotgun (WGS) entry which is preliminary data.</text>
</comment>
<evidence type="ECO:0000313" key="2">
    <source>
        <dbReference type="Proteomes" id="UP001143910"/>
    </source>
</evidence>
<evidence type="ECO:0000313" key="1">
    <source>
        <dbReference type="EMBL" id="KAJ2982535.1"/>
    </source>
</evidence>
<reference evidence="1" key="1">
    <citation type="submission" date="2022-08" db="EMBL/GenBank/DDBJ databases">
        <title>Genome Sequence of Lecanicillium fungicola.</title>
        <authorList>
            <person name="Buettner E."/>
        </authorList>
    </citation>
    <scope>NUCLEOTIDE SEQUENCE</scope>
    <source>
        <strain evidence="1">Babe33</strain>
    </source>
</reference>
<name>A0ACC1NT92_9HYPO</name>
<accession>A0ACC1NT92</accession>
<dbReference type="Proteomes" id="UP001143910">
    <property type="component" value="Unassembled WGS sequence"/>
</dbReference>
<proteinExistence type="predicted"/>
<sequence length="257" mass="28184">MEISSARSPKPFSDVVEDVELPVQRDPPVYHRHNFANPMPLGFMGFILSDLTFSAVLMGWGGARSLTGVVGIFFFTGPVLLLMSMIFEWIMGLFVPMMISGLFSVFWLSFGMLQLPSLGIAASYSSTGNAEEGSLSVEFNAAVGLYSVVWGFVLATLFLMLLRTNVVRAGIIGFASLGSFLIASAYWKVAAGDLKQAERLQKAGGAVMFIVGMLGWYMMVALVGSEMGTFKLPLGDLSRFWRQSDEEKQTGRVKRHF</sequence>